<evidence type="ECO:0000313" key="3">
    <source>
        <dbReference type="Proteomes" id="UP000677228"/>
    </source>
</evidence>
<gene>
    <name evidence="1" type="ORF">OVA965_LOCUS13931</name>
    <name evidence="2" type="ORF">TMI583_LOCUS13934</name>
</gene>
<proteinExistence type="predicted"/>
<dbReference type="EMBL" id="CAJOBA010005928">
    <property type="protein sequence ID" value="CAF3758264.1"/>
    <property type="molecule type" value="Genomic_DNA"/>
</dbReference>
<evidence type="ECO:0000313" key="2">
    <source>
        <dbReference type="EMBL" id="CAF3758264.1"/>
    </source>
</evidence>
<evidence type="ECO:0000313" key="1">
    <source>
        <dbReference type="EMBL" id="CAF0988061.1"/>
    </source>
</evidence>
<dbReference type="EMBL" id="CAJNOK010005921">
    <property type="protein sequence ID" value="CAF0988061.1"/>
    <property type="molecule type" value="Genomic_DNA"/>
</dbReference>
<feature type="non-terminal residue" evidence="1">
    <location>
        <position position="1"/>
    </location>
</feature>
<sequence>MCIRQASTNRKGLDAHVDTHNYARSLLDNKTDDYWKDLARRQLDLTQVRLVFRPLYYPDVQPPTFRGTLSLPLRDQLEIRLKGRP</sequence>
<name>A0A8S2DNF6_9BILA</name>
<dbReference type="AlphaFoldDB" id="A0A8S2DNF6"/>
<reference evidence="1" key="1">
    <citation type="submission" date="2021-02" db="EMBL/GenBank/DDBJ databases">
        <authorList>
            <person name="Nowell W R."/>
        </authorList>
    </citation>
    <scope>NUCLEOTIDE SEQUENCE</scope>
</reference>
<dbReference type="Proteomes" id="UP000682733">
    <property type="component" value="Unassembled WGS sequence"/>
</dbReference>
<comment type="caution">
    <text evidence="1">The sequence shown here is derived from an EMBL/GenBank/DDBJ whole genome shotgun (WGS) entry which is preliminary data.</text>
</comment>
<organism evidence="1 3">
    <name type="scientific">Didymodactylos carnosus</name>
    <dbReference type="NCBI Taxonomy" id="1234261"/>
    <lineage>
        <taxon>Eukaryota</taxon>
        <taxon>Metazoa</taxon>
        <taxon>Spiralia</taxon>
        <taxon>Gnathifera</taxon>
        <taxon>Rotifera</taxon>
        <taxon>Eurotatoria</taxon>
        <taxon>Bdelloidea</taxon>
        <taxon>Philodinida</taxon>
        <taxon>Philodinidae</taxon>
        <taxon>Didymodactylos</taxon>
    </lineage>
</organism>
<dbReference type="Proteomes" id="UP000677228">
    <property type="component" value="Unassembled WGS sequence"/>
</dbReference>
<accession>A0A8S2DNF6</accession>
<protein>
    <submittedName>
        <fullName evidence="1">Uncharacterized protein</fullName>
    </submittedName>
</protein>